<evidence type="ECO:0000256" key="1">
    <source>
        <dbReference type="ARBA" id="ARBA00004123"/>
    </source>
</evidence>
<feature type="domain" description="TFIIS N-terminal" evidence="4">
    <location>
        <begin position="1"/>
        <end position="61"/>
    </location>
</feature>
<evidence type="ECO:0000313" key="7">
    <source>
        <dbReference type="Proteomes" id="UP000472273"/>
    </source>
</evidence>
<dbReference type="PANTHER" id="PTHR11477">
    <property type="entry name" value="TRANSCRIPTION FACTOR S-II ZINC FINGER DOMAIN-CONTAINING PROTEIN"/>
    <property type="match status" value="1"/>
</dbReference>
<accession>A0A670Z540</accession>
<protein>
    <submittedName>
        <fullName evidence="6">Uncharacterized protein</fullName>
    </submittedName>
</protein>
<dbReference type="InterPro" id="IPR003618">
    <property type="entry name" value="TFIIS_cen_dom"/>
</dbReference>
<dbReference type="InterPro" id="IPR035441">
    <property type="entry name" value="TFIIS/LEDGF_dom_sf"/>
</dbReference>
<dbReference type="PROSITE" id="PS51319">
    <property type="entry name" value="TFIIS_N"/>
    <property type="match status" value="1"/>
</dbReference>
<evidence type="ECO:0000259" key="5">
    <source>
        <dbReference type="PROSITE" id="PS51321"/>
    </source>
</evidence>
<proteinExistence type="predicted"/>
<dbReference type="Gene3D" id="1.10.472.30">
    <property type="entry name" value="Transcription elongation factor S-II, central domain"/>
    <property type="match status" value="1"/>
</dbReference>
<dbReference type="AlphaFoldDB" id="A0A670Z540"/>
<dbReference type="Proteomes" id="UP000472273">
    <property type="component" value="Unplaced"/>
</dbReference>
<evidence type="ECO:0000313" key="6">
    <source>
        <dbReference type="Ensembl" id="ENSPTXP00000019030.1"/>
    </source>
</evidence>
<name>A0A670Z540_PSETE</name>
<sequence length="156" mass="17182">MDEGAMDLLKELKSMPITLHLLQSTRIGMSVNALRKQSTDEDVIALAKILPQHSDRSVFSFSSIKRQESVKTPTTPKITTFPPVPITCDTVRGKCREMLTSALQTDNDYVAIGADCEQLASQIEEYILSLFVALKTCWLGAPMGGGAFCWKLLRGC</sequence>
<dbReference type="InterPro" id="IPR036575">
    <property type="entry name" value="TFIIS_cen_dom_sf"/>
</dbReference>
<dbReference type="CDD" id="cd00183">
    <property type="entry name" value="TFIIS_I"/>
    <property type="match status" value="1"/>
</dbReference>
<dbReference type="SUPFAM" id="SSF47676">
    <property type="entry name" value="Conserved domain common to transcription factors TFIIS, elongin A, CRSP70"/>
    <property type="match status" value="1"/>
</dbReference>
<evidence type="ECO:0000259" key="4">
    <source>
        <dbReference type="PROSITE" id="PS51319"/>
    </source>
</evidence>
<dbReference type="GO" id="GO:0005634">
    <property type="term" value="C:nucleus"/>
    <property type="evidence" value="ECO:0007669"/>
    <property type="project" value="UniProtKB-SubCell"/>
</dbReference>
<dbReference type="OMA" id="NSCINTY"/>
<dbReference type="SUPFAM" id="SSF46942">
    <property type="entry name" value="Elongation factor TFIIS domain 2"/>
    <property type="match status" value="1"/>
</dbReference>
<reference evidence="6" key="1">
    <citation type="submission" date="2025-08" db="UniProtKB">
        <authorList>
            <consortium name="Ensembl"/>
        </authorList>
    </citation>
    <scope>IDENTIFICATION</scope>
</reference>
<dbReference type="SMART" id="SM00509">
    <property type="entry name" value="TFS2N"/>
    <property type="match status" value="1"/>
</dbReference>
<organism evidence="6 7">
    <name type="scientific">Pseudonaja textilis</name>
    <name type="common">Eastern brown snake</name>
    <dbReference type="NCBI Taxonomy" id="8673"/>
    <lineage>
        <taxon>Eukaryota</taxon>
        <taxon>Metazoa</taxon>
        <taxon>Chordata</taxon>
        <taxon>Craniata</taxon>
        <taxon>Vertebrata</taxon>
        <taxon>Euteleostomi</taxon>
        <taxon>Lepidosauria</taxon>
        <taxon>Squamata</taxon>
        <taxon>Bifurcata</taxon>
        <taxon>Unidentata</taxon>
        <taxon>Episquamata</taxon>
        <taxon>Toxicofera</taxon>
        <taxon>Serpentes</taxon>
        <taxon>Colubroidea</taxon>
        <taxon>Elapidae</taxon>
        <taxon>Hydrophiinae</taxon>
        <taxon>Pseudonaja</taxon>
    </lineage>
</organism>
<dbReference type="Ensembl" id="ENSPTXT00000019609.1">
    <property type="protein sequence ID" value="ENSPTXP00000019030.1"/>
    <property type="gene ID" value="ENSPTXG00000013139.1"/>
</dbReference>
<keyword evidence="7" id="KW-1185">Reference proteome</keyword>
<comment type="subcellular location">
    <subcellularLocation>
        <location evidence="1 3">Nucleus</location>
    </subcellularLocation>
</comment>
<dbReference type="GO" id="GO:0006351">
    <property type="term" value="P:DNA-templated transcription"/>
    <property type="evidence" value="ECO:0007669"/>
    <property type="project" value="InterPro"/>
</dbReference>
<dbReference type="PANTHER" id="PTHR11477:SF3">
    <property type="entry name" value="TRANSCRIPTION ELONGATION FACTOR A PROTEIN 2"/>
    <property type="match status" value="1"/>
</dbReference>
<dbReference type="InterPro" id="IPR017923">
    <property type="entry name" value="TFIIS_N"/>
</dbReference>
<feature type="domain" description="TFIIS central" evidence="5">
    <location>
        <begin position="91"/>
        <end position="156"/>
    </location>
</feature>
<dbReference type="PROSITE" id="PS51321">
    <property type="entry name" value="TFIIS_CENTRAL"/>
    <property type="match status" value="1"/>
</dbReference>
<keyword evidence="2 3" id="KW-0539">Nucleus</keyword>
<reference evidence="6" key="2">
    <citation type="submission" date="2025-09" db="UniProtKB">
        <authorList>
            <consortium name="Ensembl"/>
        </authorList>
    </citation>
    <scope>IDENTIFICATION</scope>
</reference>
<evidence type="ECO:0000256" key="3">
    <source>
        <dbReference type="PROSITE-ProRule" id="PRU00649"/>
    </source>
</evidence>
<evidence type="ECO:0000256" key="2">
    <source>
        <dbReference type="ARBA" id="ARBA00023242"/>
    </source>
</evidence>
<dbReference type="Gene3D" id="1.20.930.10">
    <property type="entry name" value="Conserved domain common to transcription factors TFIIS, elongin A, CRSP70"/>
    <property type="match status" value="1"/>
</dbReference>
<dbReference type="InterPro" id="IPR003617">
    <property type="entry name" value="TFIIS/CRSP70_N_sub"/>
</dbReference>
<dbReference type="Pfam" id="PF08711">
    <property type="entry name" value="Med26"/>
    <property type="match status" value="1"/>
</dbReference>
<dbReference type="GeneTree" id="ENSGT00940000159974"/>